<evidence type="ECO:0000313" key="6">
    <source>
        <dbReference type="Proteomes" id="UP001348805"/>
    </source>
</evidence>
<dbReference type="Gene3D" id="3.10.410.10">
    <property type="entry name" value="Formyltetrahydrofolate synthetase, domain 3"/>
    <property type="match status" value="1"/>
</dbReference>
<dbReference type="GO" id="GO:0004329">
    <property type="term" value="F:formate-tetrahydrofolate ligase activity"/>
    <property type="evidence" value="ECO:0007669"/>
    <property type="project" value="UniProtKB-EC"/>
</dbReference>
<keyword evidence="1" id="KW-0554">One-carbon metabolism</keyword>
<keyword evidence="3" id="KW-0547">Nucleotide-binding</keyword>
<organism evidence="5 6">
    <name type="scientific">phage Lak_Megaphage_RVC_AP3_GC26</name>
    <dbReference type="NCBI Taxonomy" id="3109225"/>
    <lineage>
        <taxon>Viruses</taxon>
        <taxon>Duplodnaviria</taxon>
        <taxon>Heunggongvirae</taxon>
        <taxon>Uroviricota</taxon>
        <taxon>Caudoviricetes</taxon>
        <taxon>Caudoviricetes code 15 clade</taxon>
    </lineage>
</organism>
<dbReference type="Proteomes" id="UP001348805">
    <property type="component" value="Segment"/>
</dbReference>
<proteinExistence type="inferred from homology"/>
<dbReference type="Gene3D" id="3.30.1510.10">
    <property type="entry name" value="Domain 2, N(10)-formyltetrahydrofolate synthetase"/>
    <property type="match status" value="1"/>
</dbReference>
<dbReference type="Gene3D" id="3.40.50.300">
    <property type="entry name" value="P-loop containing nucleotide triphosphate hydrolases"/>
    <property type="match status" value="1"/>
</dbReference>
<dbReference type="SUPFAM" id="SSF52540">
    <property type="entry name" value="P-loop containing nucleoside triphosphate hydrolases"/>
    <property type="match status" value="1"/>
</dbReference>
<evidence type="ECO:0000313" key="5">
    <source>
        <dbReference type="EMBL" id="WQJ51266.1"/>
    </source>
</evidence>
<dbReference type="EC" id="6.3.4.3" evidence="5"/>
<keyword evidence="2 5" id="KW-0436">Ligase</keyword>
<dbReference type="HAMAP" id="MF_01543">
    <property type="entry name" value="FTHFS"/>
    <property type="match status" value="1"/>
</dbReference>
<dbReference type="EMBL" id="OR769219">
    <property type="protein sequence ID" value="WQJ51266.1"/>
    <property type="molecule type" value="Genomic_DNA"/>
</dbReference>
<keyword evidence="6" id="KW-1185">Reference proteome</keyword>
<dbReference type="NCBIfam" id="NF010030">
    <property type="entry name" value="PRK13505.1"/>
    <property type="match status" value="1"/>
</dbReference>
<keyword evidence="4" id="KW-0067">ATP-binding</keyword>
<accession>A0ABZ0Z2J6</accession>
<evidence type="ECO:0000256" key="1">
    <source>
        <dbReference type="ARBA" id="ARBA00022563"/>
    </source>
</evidence>
<evidence type="ECO:0000256" key="4">
    <source>
        <dbReference type="ARBA" id="ARBA00022840"/>
    </source>
</evidence>
<protein>
    <submittedName>
        <fullName evidence="5">Formate--tetrahydrofolate ligase</fullName>
        <ecNumber evidence="5">6.3.4.3</ecNumber>
    </submittedName>
</protein>
<sequence length="571" mass="63280">MMKSDIQIAQEASMQSINCVFNKLFPTGNIPSNGNIEMYGKYMGKIPLELIKPYTDYVNKHLILVTSISPTKSGIGKTTVSIGLNDALRKLKKNSIAVLREPSLGPCFGMKGGACGGGYSQIVPMDKINLHFTGDFHAITTANNMIAAAIDNYFYQNPEEESKIKNITFRRCLDINDRSLRTIYTTQKYGKLIQTGFDITPASELMAVFCMARDIDDLRRRINKIIIAERIDGSFMFCSELGITGSIVALLSDAIKPNLVQSLDNNPVIVHGGPFANIAHGCNSVIATRMGLSLCDYVITEAGFGSDLGAEKFIDIKCRKNGLCPDVVVLVATIPGLKNQGGCADLSKEDIKSLEIGLKNLEQHIKNIKKFGVRVVVTNNVFDTDTKNEQRILENFCTCRNVKCIKNTSYLNGSDGAIDLAKEVVDIVDNNKKPMLPIFAYHTLDSIKEKIADLCKNVYGIDPANIRYSKDALKFISRFDRTYENHEDEFINEIYEYPICMAKTQYSFSDNPKVIPSVNNNTIFTIDEIKINNGAEFFVVIAGNMMRMPGLPKEPAAKHIDFVDGKVTGLN</sequence>
<dbReference type="Pfam" id="PF01268">
    <property type="entry name" value="FTHFS"/>
    <property type="match status" value="1"/>
</dbReference>
<evidence type="ECO:0000256" key="2">
    <source>
        <dbReference type="ARBA" id="ARBA00022598"/>
    </source>
</evidence>
<dbReference type="InterPro" id="IPR027417">
    <property type="entry name" value="P-loop_NTPase"/>
</dbReference>
<reference evidence="5 6" key="1">
    <citation type="submission" date="2023-11" db="EMBL/GenBank/DDBJ databases">
        <authorList>
            <person name="Cook R."/>
            <person name="Crisci M."/>
            <person name="Pye H."/>
            <person name="Adriaenssens E."/>
            <person name="Santini J."/>
        </authorList>
    </citation>
    <scope>NUCLEOTIDE SEQUENCE [LARGE SCALE GENOMIC DNA]</scope>
    <source>
        <strain evidence="5">Lak_Megaphage_RVC_AP3_GC26</strain>
    </source>
</reference>
<evidence type="ECO:0000256" key="3">
    <source>
        <dbReference type="ARBA" id="ARBA00022741"/>
    </source>
</evidence>
<dbReference type="InterPro" id="IPR000559">
    <property type="entry name" value="Formate_THF_ligase"/>
</dbReference>
<name>A0ABZ0Z2J6_9CAUD</name>